<sequence length="69" mass="8097">GGIDFIKTTTMNQERNSHRISFSTLPQTFQDAVIICRRFKIQYLWIDALCVVRDDKEDMARELGRMCTI</sequence>
<dbReference type="EMBL" id="MCFA01000435">
    <property type="protein sequence ID" value="ORX91802.1"/>
    <property type="molecule type" value="Genomic_DNA"/>
</dbReference>
<dbReference type="STRING" id="1231657.A0A1Y1Y1B2"/>
<dbReference type="Proteomes" id="UP000193144">
    <property type="component" value="Unassembled WGS sequence"/>
</dbReference>
<evidence type="ECO:0000313" key="2">
    <source>
        <dbReference type="EMBL" id="ORX91802.1"/>
    </source>
</evidence>
<dbReference type="PANTHER" id="PTHR33112:SF16">
    <property type="entry name" value="HETEROKARYON INCOMPATIBILITY DOMAIN-CONTAINING PROTEIN"/>
    <property type="match status" value="1"/>
</dbReference>
<dbReference type="AlphaFoldDB" id="A0A1Y1Y1B2"/>
<accession>A0A1Y1Y1B2</accession>
<proteinExistence type="predicted"/>
<feature type="domain" description="Heterokaryon incompatibility" evidence="1">
    <location>
        <begin position="10"/>
        <end position="69"/>
    </location>
</feature>
<feature type="non-terminal residue" evidence="2">
    <location>
        <position position="1"/>
    </location>
</feature>
<gene>
    <name evidence="2" type="ORF">BCR34DRAFT_501231</name>
</gene>
<comment type="caution">
    <text evidence="2">The sequence shown here is derived from an EMBL/GenBank/DDBJ whole genome shotgun (WGS) entry which is preliminary data.</text>
</comment>
<dbReference type="Pfam" id="PF06985">
    <property type="entry name" value="HET"/>
    <property type="match status" value="1"/>
</dbReference>
<reference evidence="2 3" key="1">
    <citation type="submission" date="2016-07" db="EMBL/GenBank/DDBJ databases">
        <title>Pervasive Adenine N6-methylation of Active Genes in Fungi.</title>
        <authorList>
            <consortium name="DOE Joint Genome Institute"/>
            <person name="Mondo S.J."/>
            <person name="Dannebaum R.O."/>
            <person name="Kuo R.C."/>
            <person name="Labutti K."/>
            <person name="Haridas S."/>
            <person name="Kuo A."/>
            <person name="Salamov A."/>
            <person name="Ahrendt S.R."/>
            <person name="Lipzen A."/>
            <person name="Sullivan W."/>
            <person name="Andreopoulos W.B."/>
            <person name="Clum A."/>
            <person name="Lindquist E."/>
            <person name="Daum C."/>
            <person name="Ramamoorthy G.K."/>
            <person name="Gryganskyi A."/>
            <person name="Culley D."/>
            <person name="Magnuson J.K."/>
            <person name="James T.Y."/>
            <person name="O'Malley M.A."/>
            <person name="Stajich J.E."/>
            <person name="Spatafora J.W."/>
            <person name="Visel A."/>
            <person name="Grigoriev I.V."/>
        </authorList>
    </citation>
    <scope>NUCLEOTIDE SEQUENCE [LARGE SCALE GENOMIC DNA]</scope>
    <source>
        <strain evidence="2 3">CBS 115471</strain>
    </source>
</reference>
<evidence type="ECO:0000259" key="1">
    <source>
        <dbReference type="Pfam" id="PF06985"/>
    </source>
</evidence>
<name>A0A1Y1Y1B2_9PLEO</name>
<dbReference type="PANTHER" id="PTHR33112">
    <property type="entry name" value="DOMAIN PROTEIN, PUTATIVE-RELATED"/>
    <property type="match status" value="1"/>
</dbReference>
<organism evidence="2 3">
    <name type="scientific">Clohesyomyces aquaticus</name>
    <dbReference type="NCBI Taxonomy" id="1231657"/>
    <lineage>
        <taxon>Eukaryota</taxon>
        <taxon>Fungi</taxon>
        <taxon>Dikarya</taxon>
        <taxon>Ascomycota</taxon>
        <taxon>Pezizomycotina</taxon>
        <taxon>Dothideomycetes</taxon>
        <taxon>Pleosporomycetidae</taxon>
        <taxon>Pleosporales</taxon>
        <taxon>Lindgomycetaceae</taxon>
        <taxon>Clohesyomyces</taxon>
    </lineage>
</organism>
<keyword evidence="3" id="KW-1185">Reference proteome</keyword>
<protein>
    <recommendedName>
        <fullName evidence="1">Heterokaryon incompatibility domain-containing protein</fullName>
    </recommendedName>
</protein>
<evidence type="ECO:0000313" key="3">
    <source>
        <dbReference type="Proteomes" id="UP000193144"/>
    </source>
</evidence>
<dbReference type="InterPro" id="IPR010730">
    <property type="entry name" value="HET"/>
</dbReference>
<dbReference type="OrthoDB" id="2958217at2759"/>